<dbReference type="SUPFAM" id="SSF53822">
    <property type="entry name" value="Periplasmic binding protein-like I"/>
    <property type="match status" value="1"/>
</dbReference>
<dbReference type="InterPro" id="IPR000843">
    <property type="entry name" value="HTH_LacI"/>
</dbReference>
<evidence type="ECO:0000313" key="7">
    <source>
        <dbReference type="EMBL" id="HJC67980.1"/>
    </source>
</evidence>
<keyword evidence="2" id="KW-0805">Transcription regulation</keyword>
<evidence type="ECO:0000256" key="1">
    <source>
        <dbReference type="ARBA" id="ARBA00022491"/>
    </source>
</evidence>
<evidence type="ECO:0000256" key="3">
    <source>
        <dbReference type="ARBA" id="ARBA00023125"/>
    </source>
</evidence>
<dbReference type="SUPFAM" id="SSF47413">
    <property type="entry name" value="lambda repressor-like DNA-binding domains"/>
    <property type="match status" value="1"/>
</dbReference>
<dbReference type="SUPFAM" id="SSF53850">
    <property type="entry name" value="Periplasmic binding protein-like II"/>
    <property type="match status" value="1"/>
</dbReference>
<proteinExistence type="predicted"/>
<dbReference type="CDD" id="cd01392">
    <property type="entry name" value="HTH_LacI"/>
    <property type="match status" value="1"/>
</dbReference>
<dbReference type="PROSITE" id="PS50943">
    <property type="entry name" value="HTH_CROC1"/>
    <property type="match status" value="1"/>
</dbReference>
<dbReference type="SMART" id="SM00354">
    <property type="entry name" value="HTH_LACI"/>
    <property type="match status" value="1"/>
</dbReference>
<protein>
    <submittedName>
        <fullName evidence="7">Extracellular solute-binding protein</fullName>
    </submittedName>
</protein>
<dbReference type="PANTHER" id="PTHR30146">
    <property type="entry name" value="LACI-RELATED TRANSCRIPTIONAL REPRESSOR"/>
    <property type="match status" value="1"/>
</dbReference>
<dbReference type="Gene3D" id="3.40.50.2300">
    <property type="match status" value="2"/>
</dbReference>
<dbReference type="PANTHER" id="PTHR30146:SF95">
    <property type="entry name" value="RIBOSE OPERON REPRESSOR"/>
    <property type="match status" value="1"/>
</dbReference>
<evidence type="ECO:0000259" key="5">
    <source>
        <dbReference type="PROSITE" id="PS50932"/>
    </source>
</evidence>
<dbReference type="EMBL" id="DWWB01000088">
    <property type="protein sequence ID" value="HJC67980.1"/>
    <property type="molecule type" value="Genomic_DNA"/>
</dbReference>
<dbReference type="Pfam" id="PF00356">
    <property type="entry name" value="LacI"/>
    <property type="match status" value="1"/>
</dbReference>
<dbReference type="InterPro" id="IPR001387">
    <property type="entry name" value="Cro/C1-type_HTH"/>
</dbReference>
<evidence type="ECO:0000313" key="8">
    <source>
        <dbReference type="Proteomes" id="UP000823863"/>
    </source>
</evidence>
<dbReference type="InterPro" id="IPR028082">
    <property type="entry name" value="Peripla_BP_I"/>
</dbReference>
<name>A0A9D2PZ88_9FIRM</name>
<gene>
    <name evidence="7" type="ORF">H9931_14930</name>
</gene>
<reference evidence="7" key="1">
    <citation type="journal article" date="2021" name="PeerJ">
        <title>Extensive microbial diversity within the chicken gut microbiome revealed by metagenomics and culture.</title>
        <authorList>
            <person name="Gilroy R."/>
            <person name="Ravi A."/>
            <person name="Getino M."/>
            <person name="Pursley I."/>
            <person name="Horton D.L."/>
            <person name="Alikhan N.F."/>
            <person name="Baker D."/>
            <person name="Gharbi K."/>
            <person name="Hall N."/>
            <person name="Watson M."/>
            <person name="Adriaenssens E.M."/>
            <person name="Foster-Nyarko E."/>
            <person name="Jarju S."/>
            <person name="Secka A."/>
            <person name="Antonio M."/>
            <person name="Oren A."/>
            <person name="Chaudhuri R.R."/>
            <person name="La Ragione R."/>
            <person name="Hildebrand F."/>
            <person name="Pallen M.J."/>
        </authorList>
    </citation>
    <scope>NUCLEOTIDE SEQUENCE</scope>
    <source>
        <strain evidence="7">CHK198-12963</strain>
    </source>
</reference>
<accession>A0A9D2PZ88</accession>
<reference evidence="7" key="2">
    <citation type="submission" date="2021-04" db="EMBL/GenBank/DDBJ databases">
        <authorList>
            <person name="Gilroy R."/>
        </authorList>
    </citation>
    <scope>NUCLEOTIDE SEQUENCE</scope>
    <source>
        <strain evidence="7">CHK198-12963</strain>
    </source>
</reference>
<dbReference type="GO" id="GO:0000976">
    <property type="term" value="F:transcription cis-regulatory region binding"/>
    <property type="evidence" value="ECO:0007669"/>
    <property type="project" value="TreeGrafter"/>
</dbReference>
<dbReference type="InterPro" id="IPR006059">
    <property type="entry name" value="SBP"/>
</dbReference>
<feature type="domain" description="HTH cro/C1-type" evidence="6">
    <location>
        <begin position="3"/>
        <end position="46"/>
    </location>
</feature>
<dbReference type="Proteomes" id="UP000823863">
    <property type="component" value="Unassembled WGS sequence"/>
</dbReference>
<keyword evidence="1" id="KW-0678">Repressor</keyword>
<dbReference type="Gene3D" id="1.10.260.40">
    <property type="entry name" value="lambda repressor-like DNA-binding domains"/>
    <property type="match status" value="1"/>
</dbReference>
<evidence type="ECO:0000256" key="4">
    <source>
        <dbReference type="ARBA" id="ARBA00023163"/>
    </source>
</evidence>
<dbReference type="PROSITE" id="PS50932">
    <property type="entry name" value="HTH_LACI_2"/>
    <property type="match status" value="1"/>
</dbReference>
<dbReference type="InterPro" id="IPR010982">
    <property type="entry name" value="Lambda_DNA-bd_dom_sf"/>
</dbReference>
<evidence type="ECO:0000256" key="2">
    <source>
        <dbReference type="ARBA" id="ARBA00023015"/>
    </source>
</evidence>
<feature type="domain" description="HTH lacI-type" evidence="5">
    <location>
        <begin position="2"/>
        <end position="56"/>
    </location>
</feature>
<dbReference type="Gene3D" id="3.40.190.10">
    <property type="entry name" value="Periplasmic binding protein-like II"/>
    <property type="match status" value="2"/>
</dbReference>
<dbReference type="AlphaFoldDB" id="A0A9D2PZ88"/>
<comment type="caution">
    <text evidence="7">The sequence shown here is derived from an EMBL/GenBank/DDBJ whole genome shotgun (WGS) entry which is preliminary data.</text>
</comment>
<sequence length="738" mass="82703">MVTIKDIANRAGVAQGTVSNVLNGKGNVRSEKIRRVLEAAHELGYIPNERAALLRKGPNNSLAVIMPSPQAKQYAEFYSGFKHYAQSHGFSVTQHLTRQNTPSSEEEAFMEISPLLVKGIACLSIAAGTVYEDSVYKERTAGEYAAGAPVLFVEHKPSFEAPFISFDYEMAGRDMARKALERRYSNVCLMTGSLHFSNERDFYRGFMQVAEGTSCRVTHIQTDLSRRYQHIIQLSGHSMPQAFFISDYGFAESVKDICATFFGQDMKPDIFTVSPTFTMPENDFTKYEMNYRQLGKIAAETLIRQAVGKADSVPSRILEGSGFRDWYSNIITSKTCPCLNIITLDSPEAYIMQSFSRLYTHKSGIPVNVCIFSYDEIYEAFNSFPSSSNYDVIRMDVTWLSWFSEKLLKPLRQIDPDICQCFSGLLDGTAENYAVVHGEVCALPSTPSVQILFYRKDLFESPICRRLYFEQFKTELRPPQTFDEFNRIAAFFTKKLNPTSPVEYGATVTMGSTGVAGSEYLARLFARQENLYDGNREIHLDSPAALDSLRELVDLKRCTAPVHCSWWTDTARAFASGNYAMSILYSNYASGLLDHASRIAGNIGYAMVPGSNPLIGGGSLGVSRFSRYPKEALSFIKWMCSEPISSAAALLGSTSSCRLTYENYEVVNLFPWMNLAKKCFPLSKGERIPRDAGIPFDERKFLSILGMAVKNAYSNVATPEEALRFAQEQFASHFQTRF</sequence>
<keyword evidence="3" id="KW-0238">DNA-binding</keyword>
<dbReference type="GO" id="GO:0003700">
    <property type="term" value="F:DNA-binding transcription factor activity"/>
    <property type="evidence" value="ECO:0007669"/>
    <property type="project" value="TreeGrafter"/>
</dbReference>
<organism evidence="7 8">
    <name type="scientific">Candidatus Enterocloster excrementigallinarum</name>
    <dbReference type="NCBI Taxonomy" id="2838558"/>
    <lineage>
        <taxon>Bacteria</taxon>
        <taxon>Bacillati</taxon>
        <taxon>Bacillota</taxon>
        <taxon>Clostridia</taxon>
        <taxon>Lachnospirales</taxon>
        <taxon>Lachnospiraceae</taxon>
        <taxon>Enterocloster</taxon>
    </lineage>
</organism>
<evidence type="ECO:0000259" key="6">
    <source>
        <dbReference type="PROSITE" id="PS50943"/>
    </source>
</evidence>
<dbReference type="Pfam" id="PF13416">
    <property type="entry name" value="SBP_bac_8"/>
    <property type="match status" value="1"/>
</dbReference>
<keyword evidence="4" id="KW-0804">Transcription</keyword>